<reference evidence="5" key="2">
    <citation type="submission" date="2025-08" db="UniProtKB">
        <authorList>
            <consortium name="Ensembl"/>
        </authorList>
    </citation>
    <scope>IDENTIFICATION</scope>
</reference>
<dbReference type="GeneTree" id="ENSGT00990000205959"/>
<dbReference type="InterPro" id="IPR008983">
    <property type="entry name" value="Tumour_necrosis_fac-like_dom"/>
</dbReference>
<reference evidence="5" key="3">
    <citation type="submission" date="2025-09" db="UniProtKB">
        <authorList>
            <consortium name="Ensembl"/>
        </authorList>
    </citation>
    <scope>IDENTIFICATION</scope>
</reference>
<gene>
    <name evidence="5" type="primary">LOC112230173</name>
</gene>
<feature type="compositionally biased region" description="Basic and acidic residues" evidence="2">
    <location>
        <begin position="62"/>
        <end position="73"/>
    </location>
</feature>
<reference evidence="6" key="1">
    <citation type="journal article" date="2018" name="PLoS ONE">
        <title>Chinook salmon (Oncorhynchus tshawytscha) genome and transcriptome.</title>
        <authorList>
            <person name="Christensen K.A."/>
            <person name="Leong J.S."/>
            <person name="Sakhrani D."/>
            <person name="Biagi C.A."/>
            <person name="Minkley D.R."/>
            <person name="Withler R.E."/>
            <person name="Rondeau E.B."/>
            <person name="Koop B.F."/>
            <person name="Devlin R.H."/>
        </authorList>
    </citation>
    <scope>NUCLEOTIDE SEQUENCE [LARGE SCALE GENOMIC DNA]</scope>
</reference>
<dbReference type="Pfam" id="PF00229">
    <property type="entry name" value="TNF"/>
    <property type="match status" value="1"/>
</dbReference>
<proteinExistence type="inferred from homology"/>
<name>A0AAZ3SE48_ONCTS</name>
<feature type="transmembrane region" description="Helical" evidence="3">
    <location>
        <begin position="31"/>
        <end position="52"/>
    </location>
</feature>
<dbReference type="GO" id="GO:0006955">
    <property type="term" value="P:immune response"/>
    <property type="evidence" value="ECO:0007669"/>
    <property type="project" value="InterPro"/>
</dbReference>
<dbReference type="InterPro" id="IPR021184">
    <property type="entry name" value="TNF_CS"/>
</dbReference>
<dbReference type="PROSITE" id="PS50049">
    <property type="entry name" value="THD_2"/>
    <property type="match status" value="1"/>
</dbReference>
<feature type="domain" description="THD" evidence="4">
    <location>
        <begin position="80"/>
        <end position="219"/>
    </location>
</feature>
<dbReference type="GO" id="GO:0005164">
    <property type="term" value="F:tumor necrosis factor receptor binding"/>
    <property type="evidence" value="ECO:0007669"/>
    <property type="project" value="InterPro"/>
</dbReference>
<evidence type="ECO:0000259" key="4">
    <source>
        <dbReference type="PROSITE" id="PS50049"/>
    </source>
</evidence>
<keyword evidence="6" id="KW-1185">Reference proteome</keyword>
<sequence>MQHGMKQTDLFVQGQYKTHKRMKSQQHTSNYLLLHVWCGFLTVAMGIMVAVLTTVQINSSDKSHLPESKEENQHPTNGSFLAQLNSSKAPRPSYIQLTMGTLSWENDHDACGSCSLVLRDNSVYITSEGFYYIYVQVTFTRQTGGEEKRKVTLFKNGIQNQTQRRRLSEAVYHGEKEGTVFMSRMVKLQQGNSLSLEITSKNNSFRYGVENTHWGAYQLPPY</sequence>
<keyword evidence="3" id="KW-0472">Membrane</keyword>
<evidence type="ECO:0000313" key="6">
    <source>
        <dbReference type="Proteomes" id="UP000694402"/>
    </source>
</evidence>
<feature type="compositionally biased region" description="Polar residues" evidence="2">
    <location>
        <begin position="74"/>
        <end position="83"/>
    </location>
</feature>
<dbReference type="Ensembl" id="ENSOTST00005134115.1">
    <property type="protein sequence ID" value="ENSOTSP00005151515.1"/>
    <property type="gene ID" value="ENSOTSG00005067119.1"/>
</dbReference>
<comment type="similarity">
    <text evidence="1">Belongs to the tumor necrosis factor family.</text>
</comment>
<organism evidence="5 6">
    <name type="scientific">Oncorhynchus tshawytscha</name>
    <name type="common">Chinook salmon</name>
    <name type="synonym">Salmo tshawytscha</name>
    <dbReference type="NCBI Taxonomy" id="74940"/>
    <lineage>
        <taxon>Eukaryota</taxon>
        <taxon>Metazoa</taxon>
        <taxon>Chordata</taxon>
        <taxon>Craniata</taxon>
        <taxon>Vertebrata</taxon>
        <taxon>Euteleostomi</taxon>
        <taxon>Actinopterygii</taxon>
        <taxon>Neopterygii</taxon>
        <taxon>Teleostei</taxon>
        <taxon>Protacanthopterygii</taxon>
        <taxon>Salmoniformes</taxon>
        <taxon>Salmonidae</taxon>
        <taxon>Salmoninae</taxon>
        <taxon>Oncorhynchus</taxon>
    </lineage>
</organism>
<dbReference type="Gene3D" id="2.60.120.40">
    <property type="match status" value="1"/>
</dbReference>
<dbReference type="SUPFAM" id="SSF49842">
    <property type="entry name" value="TNF-like"/>
    <property type="match status" value="1"/>
</dbReference>
<accession>A0AAZ3SE48</accession>
<dbReference type="GO" id="GO:0016020">
    <property type="term" value="C:membrane"/>
    <property type="evidence" value="ECO:0007669"/>
    <property type="project" value="InterPro"/>
</dbReference>
<keyword evidence="3" id="KW-0812">Transmembrane</keyword>
<keyword evidence="3" id="KW-1133">Transmembrane helix</keyword>
<dbReference type="PROSITE" id="PS00251">
    <property type="entry name" value="THD_1"/>
    <property type="match status" value="1"/>
</dbReference>
<feature type="region of interest" description="Disordered" evidence="2">
    <location>
        <begin position="62"/>
        <end position="83"/>
    </location>
</feature>
<evidence type="ECO:0000313" key="5">
    <source>
        <dbReference type="Ensembl" id="ENSOTSP00005151515.1"/>
    </source>
</evidence>
<dbReference type="AlphaFoldDB" id="A0AAZ3SE48"/>
<dbReference type="InterPro" id="IPR006052">
    <property type="entry name" value="TNF_dom"/>
</dbReference>
<evidence type="ECO:0000256" key="3">
    <source>
        <dbReference type="SAM" id="Phobius"/>
    </source>
</evidence>
<evidence type="ECO:0000256" key="2">
    <source>
        <dbReference type="SAM" id="MobiDB-lite"/>
    </source>
</evidence>
<evidence type="ECO:0000256" key="1">
    <source>
        <dbReference type="ARBA" id="ARBA00008670"/>
    </source>
</evidence>
<dbReference type="Proteomes" id="UP000694402">
    <property type="component" value="Unassembled WGS sequence"/>
</dbReference>
<protein>
    <recommendedName>
        <fullName evidence="4">THD domain-containing protein</fullName>
    </recommendedName>
</protein>